<reference evidence="2 3" key="1">
    <citation type="submission" date="2018-10" db="EMBL/GenBank/DDBJ databases">
        <title>Draft genome of Cortibacter populi DSM10536.</title>
        <authorList>
            <person name="Bernier A.-M."/>
            <person name="Bernard K."/>
        </authorList>
    </citation>
    <scope>NUCLEOTIDE SEQUENCE [LARGE SCALE GENOMIC DNA]</scope>
    <source>
        <strain evidence="2 3">DSM 105136</strain>
    </source>
</reference>
<keyword evidence="1" id="KW-0472">Membrane</keyword>
<keyword evidence="1" id="KW-0812">Transmembrane</keyword>
<dbReference type="GO" id="GO:0005886">
    <property type="term" value="C:plasma membrane"/>
    <property type="evidence" value="ECO:0007669"/>
    <property type="project" value="TreeGrafter"/>
</dbReference>
<evidence type="ECO:0000313" key="3">
    <source>
        <dbReference type="Proteomes" id="UP000278006"/>
    </source>
</evidence>
<dbReference type="AlphaFoldDB" id="A0A3M6QK44"/>
<evidence type="ECO:0000256" key="1">
    <source>
        <dbReference type="SAM" id="Phobius"/>
    </source>
</evidence>
<feature type="transmembrane region" description="Helical" evidence="1">
    <location>
        <begin position="137"/>
        <end position="154"/>
    </location>
</feature>
<dbReference type="OrthoDB" id="9816293at2"/>
<keyword evidence="3" id="KW-1185">Reference proteome</keyword>
<gene>
    <name evidence="2" type="ORF">D8I35_16435</name>
</gene>
<organism evidence="2 3">
    <name type="scientific">Corticibacter populi</name>
    <dbReference type="NCBI Taxonomy" id="1550736"/>
    <lineage>
        <taxon>Bacteria</taxon>
        <taxon>Pseudomonadati</taxon>
        <taxon>Pseudomonadota</taxon>
        <taxon>Betaproteobacteria</taxon>
        <taxon>Burkholderiales</taxon>
        <taxon>Comamonadaceae</taxon>
        <taxon>Corticibacter</taxon>
    </lineage>
</organism>
<protein>
    <submittedName>
        <fullName evidence="2">DUF454 domain-containing protein</fullName>
    </submittedName>
</protein>
<dbReference type="Proteomes" id="UP000278006">
    <property type="component" value="Unassembled WGS sequence"/>
</dbReference>
<dbReference type="EMBL" id="RDQO01000006">
    <property type="protein sequence ID" value="RMX03470.1"/>
    <property type="molecule type" value="Genomic_DNA"/>
</dbReference>
<dbReference type="PANTHER" id="PTHR35813">
    <property type="entry name" value="INNER MEMBRANE PROTEIN YBAN"/>
    <property type="match status" value="1"/>
</dbReference>
<dbReference type="PANTHER" id="PTHR35813:SF1">
    <property type="entry name" value="INNER MEMBRANE PROTEIN YBAN"/>
    <property type="match status" value="1"/>
</dbReference>
<evidence type="ECO:0000313" key="2">
    <source>
        <dbReference type="EMBL" id="RMX03470.1"/>
    </source>
</evidence>
<dbReference type="Pfam" id="PF04304">
    <property type="entry name" value="DUF454"/>
    <property type="match status" value="1"/>
</dbReference>
<proteinExistence type="predicted"/>
<sequence>MMSNRRWRGRDRTMDREHAQPVAQLADVHQQPLPQPLARSRLLRAVWLTVAVLSLGVACVGVVVPGLPSTEFVLLSAWAGARGSSRFHSWLLRHRLFGPMLRNWRDGRKVSRRAKWAASVSMLLCSWLMLWTIPHRVPVWIAIGCMAGVQFWLWRRPEP</sequence>
<name>A0A3M6QK44_9BURK</name>
<dbReference type="InterPro" id="IPR007401">
    <property type="entry name" value="DUF454"/>
</dbReference>
<accession>A0A3M6QK44</accession>
<comment type="caution">
    <text evidence="2">The sequence shown here is derived from an EMBL/GenBank/DDBJ whole genome shotgun (WGS) entry which is preliminary data.</text>
</comment>
<feature type="transmembrane region" description="Helical" evidence="1">
    <location>
        <begin position="45"/>
        <end position="66"/>
    </location>
</feature>
<keyword evidence="1" id="KW-1133">Transmembrane helix</keyword>